<organism evidence="1 2">
    <name type="scientific">Rotaria sordida</name>
    <dbReference type="NCBI Taxonomy" id="392033"/>
    <lineage>
        <taxon>Eukaryota</taxon>
        <taxon>Metazoa</taxon>
        <taxon>Spiralia</taxon>
        <taxon>Gnathifera</taxon>
        <taxon>Rotifera</taxon>
        <taxon>Eurotatoria</taxon>
        <taxon>Bdelloidea</taxon>
        <taxon>Philodinida</taxon>
        <taxon>Philodinidae</taxon>
        <taxon>Rotaria</taxon>
    </lineage>
</organism>
<evidence type="ECO:0000313" key="1">
    <source>
        <dbReference type="EMBL" id="CAF3969453.1"/>
    </source>
</evidence>
<sequence length="67" mass="7884">MHYRLALENDQVYRTIHRCSMTRNHKMISINFKHTDANGLQSSTLQMPRTSITRARLPRCRFPVVIA</sequence>
<comment type="caution">
    <text evidence="1">The sequence shown here is derived from an EMBL/GenBank/DDBJ whole genome shotgun (WGS) entry which is preliminary data.</text>
</comment>
<reference evidence="1" key="1">
    <citation type="submission" date="2021-02" db="EMBL/GenBank/DDBJ databases">
        <authorList>
            <person name="Nowell W R."/>
        </authorList>
    </citation>
    <scope>NUCLEOTIDE SEQUENCE</scope>
</reference>
<dbReference type="Proteomes" id="UP000663823">
    <property type="component" value="Unassembled WGS sequence"/>
</dbReference>
<dbReference type="AlphaFoldDB" id="A0A819LPD6"/>
<evidence type="ECO:0000313" key="2">
    <source>
        <dbReference type="Proteomes" id="UP000663823"/>
    </source>
</evidence>
<gene>
    <name evidence="1" type="ORF">OTI717_LOCUS27356</name>
</gene>
<protein>
    <submittedName>
        <fullName evidence="1">Uncharacterized protein</fullName>
    </submittedName>
</protein>
<name>A0A819LPD6_9BILA</name>
<proteinExistence type="predicted"/>
<dbReference type="EMBL" id="CAJOAX010006071">
    <property type="protein sequence ID" value="CAF3969453.1"/>
    <property type="molecule type" value="Genomic_DNA"/>
</dbReference>
<accession>A0A819LPD6</accession>